<feature type="non-terminal residue" evidence="2">
    <location>
        <position position="1"/>
    </location>
</feature>
<dbReference type="Gene3D" id="3.40.50.1000">
    <property type="entry name" value="HAD superfamily/HAD-like"/>
    <property type="match status" value="1"/>
</dbReference>
<evidence type="ECO:0000313" key="2">
    <source>
        <dbReference type="EMBL" id="RHY30741.1"/>
    </source>
</evidence>
<name>A0A3R6VC82_9STRA</name>
<dbReference type="Proteomes" id="UP000285060">
    <property type="component" value="Unassembled WGS sequence"/>
</dbReference>
<feature type="compositionally biased region" description="Basic and acidic residues" evidence="1">
    <location>
        <begin position="338"/>
        <end position="351"/>
    </location>
</feature>
<feature type="compositionally biased region" description="Basic and acidic residues" evidence="1">
    <location>
        <begin position="271"/>
        <end position="288"/>
    </location>
</feature>
<feature type="compositionally biased region" description="Low complexity" evidence="1">
    <location>
        <begin position="177"/>
        <end position="190"/>
    </location>
</feature>
<reference evidence="2 3" key="1">
    <citation type="submission" date="2018-08" db="EMBL/GenBank/DDBJ databases">
        <title>Aphanomyces genome sequencing and annotation.</title>
        <authorList>
            <person name="Minardi D."/>
            <person name="Oidtmann B."/>
            <person name="Van Der Giezen M."/>
            <person name="Studholme D.J."/>
        </authorList>
    </citation>
    <scope>NUCLEOTIDE SEQUENCE [LARGE SCALE GENOMIC DNA]</scope>
    <source>
        <strain evidence="2 3">NJM0002</strain>
    </source>
</reference>
<feature type="region of interest" description="Disordered" evidence="1">
    <location>
        <begin position="365"/>
        <end position="495"/>
    </location>
</feature>
<dbReference type="VEuPathDB" id="FungiDB:H310_02553"/>
<dbReference type="EMBL" id="QUSY01000279">
    <property type="protein sequence ID" value="RHY30741.1"/>
    <property type="molecule type" value="Genomic_DNA"/>
</dbReference>
<accession>A0A3R6VC82</accession>
<dbReference type="SUPFAM" id="SSF56784">
    <property type="entry name" value="HAD-like"/>
    <property type="match status" value="1"/>
</dbReference>
<evidence type="ECO:0000256" key="1">
    <source>
        <dbReference type="SAM" id="MobiDB-lite"/>
    </source>
</evidence>
<proteinExistence type="predicted"/>
<feature type="compositionally biased region" description="Basic and acidic residues" evidence="1">
    <location>
        <begin position="195"/>
        <end position="212"/>
    </location>
</feature>
<dbReference type="InterPro" id="IPR036412">
    <property type="entry name" value="HAD-like_sf"/>
</dbReference>
<feature type="compositionally biased region" description="Pro residues" evidence="1">
    <location>
        <begin position="459"/>
        <end position="476"/>
    </location>
</feature>
<gene>
    <name evidence="2" type="ORF">DYB32_007294</name>
</gene>
<comment type="caution">
    <text evidence="2">The sequence shown here is derived from an EMBL/GenBank/DDBJ whole genome shotgun (WGS) entry which is preliminary data.</text>
</comment>
<feature type="compositionally biased region" description="Basic and acidic residues" evidence="1">
    <location>
        <begin position="141"/>
        <end position="160"/>
    </location>
</feature>
<sequence>AGLAAEVSAQGFDNFGLADNGKTSLPHPFKVDPAVGAVVIGLDRYTIVVSNVGDRLSTDIEFGRRGGLHTLLVMSGCTTYEEKAAIADEHQRPDYYVEDVDVLNALAKRIAEQHKMAEEEAAKKRQMELEMEERRRAVLEQAAKEQHDDVVRQADADERRMRQKAAQQERRIAGTMKAPAKAAVPEEAAAFVQRTADDRKAAKQREMPHDVDTSLEPARPATPAPSVSKPARATKPSGAKKRKQQKSSKDDLDDGGGAPINAPSAAKKQRVATESDPDKRATESDPVKRATATTKSASVDAAMEDEHASDSVGFSEAKAIQPQKPRKGKKKNMMKELAAQEKQRRKEAARKEKLEKYALAVKKKQDELAAKRAKAAAKPVVQSRPTHGDDTSVIAKPKAKSSKTAQPAAEKQQSAPQPIALGEGASSDDEPSGLSLFDRMAQKMRQQILAKEGGAAKAPAPPKHVPAKPTPSPNDAPPKRSILSSIFSVPLLKKP</sequence>
<feature type="region of interest" description="Disordered" evidence="1">
    <location>
        <begin position="141"/>
        <end position="351"/>
    </location>
</feature>
<dbReference type="VEuPathDB" id="FungiDB:H310_02552"/>
<evidence type="ECO:0000313" key="3">
    <source>
        <dbReference type="Proteomes" id="UP000285060"/>
    </source>
</evidence>
<keyword evidence="3" id="KW-1185">Reference proteome</keyword>
<organism evidence="2 3">
    <name type="scientific">Aphanomyces invadans</name>
    <dbReference type="NCBI Taxonomy" id="157072"/>
    <lineage>
        <taxon>Eukaryota</taxon>
        <taxon>Sar</taxon>
        <taxon>Stramenopiles</taxon>
        <taxon>Oomycota</taxon>
        <taxon>Saprolegniomycetes</taxon>
        <taxon>Saprolegniales</taxon>
        <taxon>Verrucalvaceae</taxon>
        <taxon>Aphanomyces</taxon>
    </lineage>
</organism>
<protein>
    <submittedName>
        <fullName evidence="2">Uncharacterized protein</fullName>
    </submittedName>
</protein>
<dbReference type="InterPro" id="IPR023214">
    <property type="entry name" value="HAD_sf"/>
</dbReference>
<dbReference type="AlphaFoldDB" id="A0A3R6VC82"/>
<dbReference type="Pfam" id="PF13242">
    <property type="entry name" value="Hydrolase_like"/>
    <property type="match status" value="1"/>
</dbReference>